<proteinExistence type="predicted"/>
<dbReference type="OrthoDB" id="1145132at2"/>
<accession>A0A1M6GQT5</accession>
<keyword evidence="2" id="KW-0812">Transmembrane</keyword>
<feature type="transmembrane region" description="Helical" evidence="2">
    <location>
        <begin position="182"/>
        <end position="207"/>
    </location>
</feature>
<reference evidence="3 4" key="1">
    <citation type="submission" date="2016-11" db="EMBL/GenBank/DDBJ databases">
        <authorList>
            <person name="Jaros S."/>
            <person name="Januszkiewicz K."/>
            <person name="Wedrychowicz H."/>
        </authorList>
    </citation>
    <scope>NUCLEOTIDE SEQUENCE [LARGE SCALE GENOMIC DNA]</scope>
    <source>
        <strain evidence="3 4">DSM 21074</strain>
    </source>
</reference>
<name>A0A1M6GQT5_9BACT</name>
<feature type="transmembrane region" description="Helical" evidence="2">
    <location>
        <begin position="36"/>
        <end position="54"/>
    </location>
</feature>
<evidence type="ECO:0000313" key="3">
    <source>
        <dbReference type="EMBL" id="SHJ12236.1"/>
    </source>
</evidence>
<gene>
    <name evidence="3" type="ORF">SAMN02745146_2349</name>
</gene>
<dbReference type="EMBL" id="FQYN01000004">
    <property type="protein sequence ID" value="SHJ12236.1"/>
    <property type="molecule type" value="Genomic_DNA"/>
</dbReference>
<keyword evidence="2" id="KW-0472">Membrane</keyword>
<feature type="region of interest" description="Disordered" evidence="1">
    <location>
        <begin position="96"/>
        <end position="121"/>
    </location>
</feature>
<evidence type="ECO:0000256" key="2">
    <source>
        <dbReference type="SAM" id="Phobius"/>
    </source>
</evidence>
<feature type="transmembrane region" description="Helical" evidence="2">
    <location>
        <begin position="6"/>
        <end position="29"/>
    </location>
</feature>
<protein>
    <submittedName>
        <fullName evidence="3">Zinc transporter, ZIP family</fullName>
    </submittedName>
</protein>
<dbReference type="Proteomes" id="UP000184418">
    <property type="component" value="Unassembled WGS sequence"/>
</dbReference>
<feature type="transmembrane region" description="Helical" evidence="2">
    <location>
        <begin position="66"/>
        <end position="87"/>
    </location>
</feature>
<evidence type="ECO:0000256" key="1">
    <source>
        <dbReference type="SAM" id="MobiDB-lite"/>
    </source>
</evidence>
<evidence type="ECO:0000313" key="4">
    <source>
        <dbReference type="Proteomes" id="UP000184418"/>
    </source>
</evidence>
<feature type="transmembrane region" description="Helical" evidence="2">
    <location>
        <begin position="214"/>
        <end position="235"/>
    </location>
</feature>
<feature type="transmembrane region" description="Helical" evidence="2">
    <location>
        <begin position="140"/>
        <end position="162"/>
    </location>
</feature>
<sequence length="265" mass="27302">MTFPTWALAGFWGLVSGSALLLGAALGYFAHVPQRLIAAIMAFGSGVLISTLSLELMEEAYHKGGLHATALGFVGGAVAYTLANWLLARAGAKHRKRSGEHQRVERGQVQQGQKEGTEAGDDNGMALAIGALLDGIPESIVIGLSMLAGGAVSVVAVTAIFMSNLPEGLSSAAGMRKAGRSARYVLLLWGGIALVSGVSSLVGYTVFSQFSPQVVAATTAIAAGAVLAMIADTMIPEAFETAHNFTGLITVLGFLASFFLSKMGE</sequence>
<dbReference type="AlphaFoldDB" id="A0A1M6GQT5"/>
<keyword evidence="2" id="KW-1133">Transmembrane helix</keyword>
<keyword evidence="4" id="KW-1185">Reference proteome</keyword>
<dbReference type="RefSeq" id="WP_073109307.1">
    <property type="nucleotide sequence ID" value="NZ_FQYN01000004.1"/>
</dbReference>
<organism evidence="3 4">
    <name type="scientific">Hymenobacter daecheongensis DSM 21074</name>
    <dbReference type="NCBI Taxonomy" id="1121955"/>
    <lineage>
        <taxon>Bacteria</taxon>
        <taxon>Pseudomonadati</taxon>
        <taxon>Bacteroidota</taxon>
        <taxon>Cytophagia</taxon>
        <taxon>Cytophagales</taxon>
        <taxon>Hymenobacteraceae</taxon>
        <taxon>Hymenobacter</taxon>
    </lineage>
</organism>
<feature type="transmembrane region" description="Helical" evidence="2">
    <location>
        <begin position="241"/>
        <end position="260"/>
    </location>
</feature>